<evidence type="ECO:0000256" key="8">
    <source>
        <dbReference type="SAM" id="Phobius"/>
    </source>
</evidence>
<dbReference type="STRING" id="1213857.A0A484FVH6"/>
<dbReference type="InterPro" id="IPR013930">
    <property type="entry name" value="RPAP1_N"/>
</dbReference>
<dbReference type="PANTHER" id="PTHR33048:SF108">
    <property type="entry name" value="INTEGRAL MEMBRANE PROTEIN"/>
    <property type="match status" value="1"/>
</dbReference>
<protein>
    <submittedName>
        <fullName evidence="12">RNA polymerase II-associated protein RBA50</fullName>
    </submittedName>
</protein>
<comment type="similarity">
    <text evidence="6">Belongs to the SAT4 family.</text>
</comment>
<evidence type="ECO:0000313" key="12">
    <source>
        <dbReference type="EMBL" id="TDZ21731.1"/>
    </source>
</evidence>
<feature type="transmembrane region" description="Helical" evidence="8">
    <location>
        <begin position="696"/>
        <end position="715"/>
    </location>
</feature>
<evidence type="ECO:0000259" key="9">
    <source>
        <dbReference type="Pfam" id="PF08620"/>
    </source>
</evidence>
<feature type="transmembrane region" description="Helical" evidence="8">
    <location>
        <begin position="579"/>
        <end position="603"/>
    </location>
</feature>
<dbReference type="EMBL" id="AMCV02000013">
    <property type="protein sequence ID" value="TDZ21731.1"/>
    <property type="molecule type" value="Genomic_DNA"/>
</dbReference>
<evidence type="ECO:0000256" key="5">
    <source>
        <dbReference type="ARBA" id="ARBA00023136"/>
    </source>
</evidence>
<feature type="transmembrane region" description="Helical" evidence="8">
    <location>
        <begin position="615"/>
        <end position="633"/>
    </location>
</feature>
<name>A0A484FVH6_COLOR</name>
<dbReference type="InterPro" id="IPR049326">
    <property type="entry name" value="Rhodopsin_dom_fungi"/>
</dbReference>
<feature type="transmembrane region" description="Helical" evidence="8">
    <location>
        <begin position="735"/>
        <end position="757"/>
    </location>
</feature>
<dbReference type="GO" id="GO:0016020">
    <property type="term" value="C:membrane"/>
    <property type="evidence" value="ECO:0007669"/>
    <property type="project" value="UniProtKB-SubCell"/>
</dbReference>
<dbReference type="Pfam" id="PF08621">
    <property type="entry name" value="RPAP1_N"/>
    <property type="match status" value="1"/>
</dbReference>
<dbReference type="OrthoDB" id="348201at2759"/>
<organism evidence="12 13">
    <name type="scientific">Colletotrichum orbiculare (strain 104-T / ATCC 96160 / CBS 514.97 / LARS 414 / MAFF 240422)</name>
    <name type="common">Cucumber anthracnose fungus</name>
    <name type="synonym">Colletotrichum lagenarium</name>
    <dbReference type="NCBI Taxonomy" id="1213857"/>
    <lineage>
        <taxon>Eukaryota</taxon>
        <taxon>Fungi</taxon>
        <taxon>Dikarya</taxon>
        <taxon>Ascomycota</taxon>
        <taxon>Pezizomycotina</taxon>
        <taxon>Sordariomycetes</taxon>
        <taxon>Hypocreomycetidae</taxon>
        <taxon>Glomerellales</taxon>
        <taxon>Glomerellaceae</taxon>
        <taxon>Colletotrichum</taxon>
        <taxon>Colletotrichum orbiculare species complex</taxon>
    </lineage>
</organism>
<evidence type="ECO:0000256" key="6">
    <source>
        <dbReference type="ARBA" id="ARBA00038359"/>
    </source>
</evidence>
<dbReference type="Proteomes" id="UP000014480">
    <property type="component" value="Unassembled WGS sequence"/>
</dbReference>
<evidence type="ECO:0000259" key="10">
    <source>
        <dbReference type="Pfam" id="PF08621"/>
    </source>
</evidence>
<keyword evidence="13" id="KW-1185">Reference proteome</keyword>
<evidence type="ECO:0000256" key="7">
    <source>
        <dbReference type="SAM" id="MobiDB-lite"/>
    </source>
</evidence>
<reference evidence="13" key="1">
    <citation type="journal article" date="2013" name="New Phytol.">
        <title>Comparative genomic and transcriptomic analyses reveal the hemibiotrophic stage shift of Colletotrichum fungi.</title>
        <authorList>
            <person name="Gan P."/>
            <person name="Ikeda K."/>
            <person name="Irieda H."/>
            <person name="Narusaka M."/>
            <person name="O'Connell R.J."/>
            <person name="Narusaka Y."/>
            <person name="Takano Y."/>
            <person name="Kubo Y."/>
            <person name="Shirasu K."/>
        </authorList>
    </citation>
    <scope>NUCLEOTIDE SEQUENCE [LARGE SCALE GENOMIC DNA]</scope>
    <source>
        <strain evidence="13">104-T / ATCC 96160 / CBS 514.97 / LARS 414 / MAFF 240422</strain>
    </source>
</reference>
<feature type="domain" description="RPAP1 C-terminal" evidence="9">
    <location>
        <begin position="285"/>
        <end position="351"/>
    </location>
</feature>
<dbReference type="AlphaFoldDB" id="A0A484FVH6"/>
<feature type="region of interest" description="Disordered" evidence="7">
    <location>
        <begin position="134"/>
        <end position="189"/>
    </location>
</feature>
<accession>A0A484FVH6</accession>
<comment type="similarity">
    <text evidence="2">Belongs to the RPAP1 family.</text>
</comment>
<dbReference type="InterPro" id="IPR052337">
    <property type="entry name" value="SAT4-like"/>
</dbReference>
<evidence type="ECO:0000256" key="3">
    <source>
        <dbReference type="ARBA" id="ARBA00022692"/>
    </source>
</evidence>
<dbReference type="Pfam" id="PF08620">
    <property type="entry name" value="RPAP1_C"/>
    <property type="match status" value="1"/>
</dbReference>
<feature type="compositionally biased region" description="Low complexity" evidence="7">
    <location>
        <begin position="72"/>
        <end position="83"/>
    </location>
</feature>
<evidence type="ECO:0000256" key="1">
    <source>
        <dbReference type="ARBA" id="ARBA00004141"/>
    </source>
</evidence>
<feature type="transmembrane region" description="Helical" evidence="8">
    <location>
        <begin position="536"/>
        <end position="559"/>
    </location>
</feature>
<dbReference type="Pfam" id="PF20684">
    <property type="entry name" value="Fung_rhodopsin"/>
    <property type="match status" value="1"/>
</dbReference>
<keyword evidence="3 8" id="KW-0812">Transmembrane</keyword>
<keyword evidence="4 8" id="KW-1133">Transmembrane helix</keyword>
<reference evidence="13" key="2">
    <citation type="journal article" date="2019" name="Mol. Plant Microbe Interact.">
        <title>Genome sequence resources for four phytopathogenic fungi from the Colletotrichum orbiculare species complex.</title>
        <authorList>
            <person name="Gan P."/>
            <person name="Tsushima A."/>
            <person name="Narusaka M."/>
            <person name="Narusaka Y."/>
            <person name="Takano Y."/>
            <person name="Kubo Y."/>
            <person name="Shirasu K."/>
        </authorList>
    </citation>
    <scope>GENOME REANNOTATION</scope>
    <source>
        <strain evidence="13">104-T / ATCC 96160 / CBS 514.97 / LARS 414 / MAFF 240422</strain>
    </source>
</reference>
<feature type="compositionally biased region" description="Polar residues" evidence="7">
    <location>
        <begin position="57"/>
        <end position="71"/>
    </location>
</feature>
<feature type="region of interest" description="Disordered" evidence="7">
    <location>
        <begin position="202"/>
        <end position="231"/>
    </location>
</feature>
<feature type="domain" description="Rhodopsin" evidence="11">
    <location>
        <begin position="520"/>
        <end position="758"/>
    </location>
</feature>
<feature type="domain" description="RPAP1 N-terminal" evidence="10">
    <location>
        <begin position="90"/>
        <end position="135"/>
    </location>
</feature>
<proteinExistence type="inferred from homology"/>
<evidence type="ECO:0000256" key="2">
    <source>
        <dbReference type="ARBA" id="ARBA00009953"/>
    </source>
</evidence>
<gene>
    <name evidence="12" type="primary">RBA50</name>
    <name evidence="12" type="ORF">Cob_v005387</name>
</gene>
<comment type="caution">
    <text evidence="12">The sequence shown here is derived from an EMBL/GenBank/DDBJ whole genome shotgun (WGS) entry which is preliminary data.</text>
</comment>
<feature type="compositionally biased region" description="Low complexity" evidence="7">
    <location>
        <begin position="169"/>
        <end position="188"/>
    </location>
</feature>
<feature type="compositionally biased region" description="Basic and acidic residues" evidence="7">
    <location>
        <begin position="86"/>
        <end position="106"/>
    </location>
</feature>
<evidence type="ECO:0000256" key="4">
    <source>
        <dbReference type="ARBA" id="ARBA00022989"/>
    </source>
</evidence>
<keyword evidence="5 8" id="KW-0472">Membrane</keyword>
<dbReference type="PANTHER" id="PTHR33048">
    <property type="entry name" value="PTH11-LIKE INTEGRAL MEMBRANE PROTEIN (AFU_ORTHOLOGUE AFUA_5G11245)"/>
    <property type="match status" value="1"/>
</dbReference>
<evidence type="ECO:0000313" key="13">
    <source>
        <dbReference type="Proteomes" id="UP000014480"/>
    </source>
</evidence>
<feature type="region of interest" description="Disordered" evidence="7">
    <location>
        <begin position="22"/>
        <end position="106"/>
    </location>
</feature>
<evidence type="ECO:0000259" key="11">
    <source>
        <dbReference type="Pfam" id="PF20684"/>
    </source>
</evidence>
<dbReference type="InterPro" id="IPR013929">
    <property type="entry name" value="RPAP1_C"/>
</dbReference>
<feature type="transmembrane region" description="Helical" evidence="8">
    <location>
        <begin position="660"/>
        <end position="684"/>
    </location>
</feature>
<comment type="subcellular location">
    <subcellularLocation>
        <location evidence="1">Membrane</location>
        <topology evidence="1">Multi-pass membrane protein</topology>
    </subcellularLocation>
</comment>
<feature type="transmembrane region" description="Helical" evidence="8">
    <location>
        <begin position="504"/>
        <end position="524"/>
    </location>
</feature>
<sequence length="896" mass="98327">MDPTLLVGDIVEKKVPAKPVEFDDFDAAPTGFPAHKKRTRVSAFKQQRQVKPVSGAQAATTAPDSKENQVPSRSNNGSSARAAFEASEKQRIDRENRQKLEDMTPEEIARERQELMDSLDPALLQRLLGRANIDEQHGPNPFDPPIAKDAKVESSAAPVPTPEIKVEDTSASPKPQPAPKSATPKKATVSPALVDEGQAHAAPPENLFPLSDQPDKTHFPVPPALPDLDPSDPDFLATLHEKFFPNLPADPSKLAWMAPIPTADSPADRESPYYPGQSSLPIAALRFDFRGGLIPPRLSRSIPVSKGLHHHGQAPEAAGYTVEELSILARSAVPAQRCIAFQTLGRILYRLGKGEWGTGEEDSLARGIWSSVQEGRVLDSLAEAAIVEDGHRGSRAYATEALWLFEKGGWREQWSGRLDRTVLMGPPFSGEALAQLVMSPDSASQAHVLVVAEKAWNASILGFAADQAQSKAPPTQCPIGAAPPPPGETPNFAHPRDVVHTAHIAFMVVVQVVVVVFFFIRVCVKLSAAGRFRLEDWSCFAGWLFTVLLNSTVFFKLYHGAGYHIWETTAENNFQLQKWIYVGTLFYTPAAFFTKVAILLLVVRVFAVDRLVARVLHGLLGFLLICYVPAQIAKGLVCLPVEAFWDRSIRDFKCIDQTKLFIYDTALGIVSDLVILLVPVILTWTLNVPVIKKVKIVGLLGAGGVAVGVTAYRMYLVVKFENTTDPTVDFVWLDWTVTGELAIGLVCACLPSINYLVERRDNRRSSPNVPRTSSSWWSRRSRKYYDVLSSWGMSCRSKFGGRTRAVTLLQNTNTNTNAATTITGTTPEFSAIELAGTPGSEWGEPRQEDYDVELAVLSRRETDPIEGTGPLRREESWLAPLPVLKPLPDVGRECPD</sequence>